<accession>A0AAX6G607</accession>
<evidence type="ECO:0000313" key="2">
    <source>
        <dbReference type="EMBL" id="KAJ6823757.1"/>
    </source>
</evidence>
<evidence type="ECO:0000313" key="3">
    <source>
        <dbReference type="EMBL" id="KAJ6823758.1"/>
    </source>
</evidence>
<evidence type="ECO:0000313" key="4">
    <source>
        <dbReference type="Proteomes" id="UP001140949"/>
    </source>
</evidence>
<keyword evidence="4" id="KW-1185">Reference proteome</keyword>
<reference evidence="3" key="1">
    <citation type="journal article" date="2023" name="GigaByte">
        <title>Genome assembly of the bearded iris, Iris pallida Lam.</title>
        <authorList>
            <person name="Bruccoleri R.E."/>
            <person name="Oakeley E.J."/>
            <person name="Faust A.M.E."/>
            <person name="Altorfer M."/>
            <person name="Dessus-Babus S."/>
            <person name="Burckhardt D."/>
            <person name="Oertli M."/>
            <person name="Naumann U."/>
            <person name="Petersen F."/>
            <person name="Wong J."/>
        </authorList>
    </citation>
    <scope>NUCLEOTIDE SEQUENCE</scope>
    <source>
        <strain evidence="3">GSM-AAB239-AS_SAM_17_03QT</strain>
    </source>
</reference>
<dbReference type="EMBL" id="JANAVB010022597">
    <property type="protein sequence ID" value="KAJ6823758.1"/>
    <property type="molecule type" value="Genomic_DNA"/>
</dbReference>
<name>A0AAX6G607_IRIPA</name>
<dbReference type="Proteomes" id="UP001140949">
    <property type="component" value="Unassembled WGS sequence"/>
</dbReference>
<dbReference type="AlphaFoldDB" id="A0AAX6G607"/>
<protein>
    <submittedName>
        <fullName evidence="3">UDP-rhamnose:rhamnosyltransferase 1</fullName>
    </submittedName>
</protein>
<dbReference type="EMBL" id="JANAVB010022597">
    <property type="protein sequence ID" value="KAJ6823757.1"/>
    <property type="molecule type" value="Genomic_DNA"/>
</dbReference>
<comment type="caution">
    <text evidence="3">The sequence shown here is derived from an EMBL/GenBank/DDBJ whole genome shotgun (WGS) entry which is preliminary data.</text>
</comment>
<gene>
    <name evidence="2" type="ORF">M6B38_128825</name>
    <name evidence="3" type="ORF">M6B38_128830</name>
</gene>
<evidence type="ECO:0000256" key="1">
    <source>
        <dbReference type="SAM" id="MobiDB-lite"/>
    </source>
</evidence>
<feature type="region of interest" description="Disordered" evidence="1">
    <location>
        <begin position="1"/>
        <end position="20"/>
    </location>
</feature>
<proteinExistence type="predicted"/>
<sequence length="100" mass="10939">MCLAVGGSLGGCRRKEPDGDDRVRVDTFEERKPLGLQLSAGAHYDDLARLHGHLHVLDLGGTARVAILGRQLRADGHYLITAVRYLGRERDLHGQDSVVV</sequence>
<reference evidence="3" key="2">
    <citation type="submission" date="2023-04" db="EMBL/GenBank/DDBJ databases">
        <authorList>
            <person name="Bruccoleri R.E."/>
            <person name="Oakeley E.J."/>
            <person name="Faust A.-M."/>
            <person name="Dessus-Babus S."/>
            <person name="Altorfer M."/>
            <person name="Burckhardt D."/>
            <person name="Oertli M."/>
            <person name="Naumann U."/>
            <person name="Petersen F."/>
            <person name="Wong J."/>
        </authorList>
    </citation>
    <scope>NUCLEOTIDE SEQUENCE</scope>
    <source>
        <strain evidence="3">GSM-AAB239-AS_SAM_17_03QT</strain>
        <tissue evidence="3">Leaf</tissue>
    </source>
</reference>
<organism evidence="3 4">
    <name type="scientific">Iris pallida</name>
    <name type="common">Sweet iris</name>
    <dbReference type="NCBI Taxonomy" id="29817"/>
    <lineage>
        <taxon>Eukaryota</taxon>
        <taxon>Viridiplantae</taxon>
        <taxon>Streptophyta</taxon>
        <taxon>Embryophyta</taxon>
        <taxon>Tracheophyta</taxon>
        <taxon>Spermatophyta</taxon>
        <taxon>Magnoliopsida</taxon>
        <taxon>Liliopsida</taxon>
        <taxon>Asparagales</taxon>
        <taxon>Iridaceae</taxon>
        <taxon>Iridoideae</taxon>
        <taxon>Irideae</taxon>
        <taxon>Iris</taxon>
    </lineage>
</organism>